<accession>F4Q6J9</accession>
<dbReference type="GeneID" id="14868556"/>
<evidence type="ECO:0000313" key="3">
    <source>
        <dbReference type="Proteomes" id="UP000007797"/>
    </source>
</evidence>
<name>F4Q6J9_CACFS</name>
<dbReference type="EMBL" id="GL883023">
    <property type="protein sequence ID" value="EGG16509.1"/>
    <property type="molecule type" value="Genomic_DNA"/>
</dbReference>
<protein>
    <submittedName>
        <fullName evidence="2">Asparaginase 2</fullName>
    </submittedName>
</protein>
<sequence>MMAKDCCTSIIKKKYADIGVKHYFENSFLSHKDCFSYLSDFVNCKSKKKKTKITNEQKEDTDEEDEEEEEEYNENGFKFNGEKRLGGIIALKKHTNQSNESMEIEFVWAHTTSSMVVGYISSSMDNPKSLVSRLSSSDQDNDGKILEMSSTITTI</sequence>
<evidence type="ECO:0000313" key="2">
    <source>
        <dbReference type="EMBL" id="EGG16509.1"/>
    </source>
</evidence>
<feature type="compositionally biased region" description="Acidic residues" evidence="1">
    <location>
        <begin position="59"/>
        <end position="73"/>
    </location>
</feature>
<dbReference type="KEGG" id="dfa:DFA_09047"/>
<reference evidence="3" key="1">
    <citation type="journal article" date="2011" name="Genome Res.">
        <title>Phylogeny-wide analysis of social amoeba genomes highlights ancient origins for complex intercellular communication.</title>
        <authorList>
            <person name="Heidel A.J."/>
            <person name="Lawal H.M."/>
            <person name="Felder M."/>
            <person name="Schilde C."/>
            <person name="Helps N.R."/>
            <person name="Tunggal B."/>
            <person name="Rivero F."/>
            <person name="John U."/>
            <person name="Schleicher M."/>
            <person name="Eichinger L."/>
            <person name="Platzer M."/>
            <person name="Noegel A.A."/>
            <person name="Schaap P."/>
            <person name="Gloeckner G."/>
        </authorList>
    </citation>
    <scope>NUCLEOTIDE SEQUENCE [LARGE SCALE GENOMIC DNA]</scope>
    <source>
        <strain evidence="3">SH3</strain>
    </source>
</reference>
<feature type="region of interest" description="Disordered" evidence="1">
    <location>
        <begin position="48"/>
        <end position="78"/>
    </location>
</feature>
<dbReference type="Proteomes" id="UP000007797">
    <property type="component" value="Unassembled WGS sequence"/>
</dbReference>
<gene>
    <name evidence="2" type="ORF">DFA_09047</name>
</gene>
<keyword evidence="3" id="KW-1185">Reference proteome</keyword>
<dbReference type="AlphaFoldDB" id="F4Q6J9"/>
<proteinExistence type="predicted"/>
<organism evidence="2 3">
    <name type="scientific">Cavenderia fasciculata</name>
    <name type="common">Slime mold</name>
    <name type="synonym">Dictyostelium fasciculatum</name>
    <dbReference type="NCBI Taxonomy" id="261658"/>
    <lineage>
        <taxon>Eukaryota</taxon>
        <taxon>Amoebozoa</taxon>
        <taxon>Evosea</taxon>
        <taxon>Eumycetozoa</taxon>
        <taxon>Dictyostelia</taxon>
        <taxon>Acytosteliales</taxon>
        <taxon>Cavenderiaceae</taxon>
        <taxon>Cavenderia</taxon>
    </lineage>
</organism>
<dbReference type="OrthoDB" id="77601at2759"/>
<dbReference type="RefSeq" id="XP_004354909.1">
    <property type="nucleotide sequence ID" value="XM_004354857.1"/>
</dbReference>
<evidence type="ECO:0000256" key="1">
    <source>
        <dbReference type="SAM" id="MobiDB-lite"/>
    </source>
</evidence>